<protein>
    <submittedName>
        <fullName evidence="1">Uncharacterized protein</fullName>
    </submittedName>
</protein>
<accession>A0A0F9E9U4</accession>
<gene>
    <name evidence="1" type="ORF">LCGC14_2100960</name>
</gene>
<name>A0A0F9E9U4_9ZZZZ</name>
<dbReference type="EMBL" id="LAZR01025777">
    <property type="protein sequence ID" value="KKL70833.1"/>
    <property type="molecule type" value="Genomic_DNA"/>
</dbReference>
<dbReference type="AlphaFoldDB" id="A0A0F9E9U4"/>
<reference evidence="1" key="1">
    <citation type="journal article" date="2015" name="Nature">
        <title>Complex archaea that bridge the gap between prokaryotes and eukaryotes.</title>
        <authorList>
            <person name="Spang A."/>
            <person name="Saw J.H."/>
            <person name="Jorgensen S.L."/>
            <person name="Zaremba-Niedzwiedzka K."/>
            <person name="Martijn J."/>
            <person name="Lind A.E."/>
            <person name="van Eijk R."/>
            <person name="Schleper C."/>
            <person name="Guy L."/>
            <person name="Ettema T.J."/>
        </authorList>
    </citation>
    <scope>NUCLEOTIDE SEQUENCE</scope>
</reference>
<proteinExistence type="predicted"/>
<comment type="caution">
    <text evidence="1">The sequence shown here is derived from an EMBL/GenBank/DDBJ whole genome shotgun (WGS) entry which is preliminary data.</text>
</comment>
<sequence length="75" mass="9297">MTVDKLPEPDTPCRNPDHWPDDVWQRWEAWFFARWDLTREEADMIMARYIRTDEDAMKRIRARRMNNCGCEEHRE</sequence>
<evidence type="ECO:0000313" key="1">
    <source>
        <dbReference type="EMBL" id="KKL70833.1"/>
    </source>
</evidence>
<organism evidence="1">
    <name type="scientific">marine sediment metagenome</name>
    <dbReference type="NCBI Taxonomy" id="412755"/>
    <lineage>
        <taxon>unclassified sequences</taxon>
        <taxon>metagenomes</taxon>
        <taxon>ecological metagenomes</taxon>
    </lineage>
</organism>